<evidence type="ECO:0000313" key="3">
    <source>
        <dbReference type="Proteomes" id="UP000221653"/>
    </source>
</evidence>
<sequence length="182" mass="19455">MSSPFIFDIASVADSHNGTETLVNEGPSPQRIGLEMIAIPEGAPVRTEAQVTPLGEGVMVHATVEAQLTGQCVRCLNDLQMDKTFTIDQVFSSSPDFITSESEDIDTDEEDDADAGLGTIVDNTIDLTQAVIDEVGLTLPFNPTCPDGCDNEGTDVPQPDGVSGEDEDKLLDPRWAGLEKFL</sequence>
<keyword evidence="3" id="KW-1185">Reference proteome</keyword>
<dbReference type="Proteomes" id="UP000221653">
    <property type="component" value="Unassembled WGS sequence"/>
</dbReference>
<evidence type="ECO:0000313" key="2">
    <source>
        <dbReference type="EMBL" id="PFG28469.1"/>
    </source>
</evidence>
<comment type="caution">
    <text evidence="2">The sequence shown here is derived from an EMBL/GenBank/DDBJ whole genome shotgun (WGS) entry which is preliminary data.</text>
</comment>
<protein>
    <recommendedName>
        <fullName evidence="4">Metal-binding protein</fullName>
    </recommendedName>
</protein>
<dbReference type="Pfam" id="PF02620">
    <property type="entry name" value="YceD"/>
    <property type="match status" value="1"/>
</dbReference>
<dbReference type="InterPro" id="IPR003772">
    <property type="entry name" value="YceD"/>
</dbReference>
<evidence type="ECO:0008006" key="4">
    <source>
        <dbReference type="Google" id="ProtNLM"/>
    </source>
</evidence>
<reference evidence="2 3" key="1">
    <citation type="submission" date="2017-10" db="EMBL/GenBank/DDBJ databases">
        <title>Sequencing the genomes of 1000 actinobacteria strains.</title>
        <authorList>
            <person name="Klenk H.-P."/>
        </authorList>
    </citation>
    <scope>NUCLEOTIDE SEQUENCE [LARGE SCALE GENOMIC DNA]</scope>
    <source>
        <strain evidence="2 3">DSM 20688</strain>
    </source>
</reference>
<dbReference type="RefSeq" id="WP_098389135.1">
    <property type="nucleotide sequence ID" value="NZ_LS483464.1"/>
</dbReference>
<accession>A0A2A9DRD8</accession>
<dbReference type="EMBL" id="PDJF01000001">
    <property type="protein sequence ID" value="PFG28469.1"/>
    <property type="molecule type" value="Genomic_DNA"/>
</dbReference>
<dbReference type="STRING" id="1724.GCA_001044175_01114"/>
<dbReference type="OrthoDB" id="9790372at2"/>
<gene>
    <name evidence="2" type="ORF">ATK06_1580</name>
</gene>
<feature type="region of interest" description="Disordered" evidence="1">
    <location>
        <begin position="146"/>
        <end position="170"/>
    </location>
</feature>
<dbReference type="AlphaFoldDB" id="A0A2A9DRD8"/>
<proteinExistence type="predicted"/>
<name>A0A2A9DRD8_9CORY</name>
<evidence type="ECO:0000256" key="1">
    <source>
        <dbReference type="SAM" id="MobiDB-lite"/>
    </source>
</evidence>
<organism evidence="2 3">
    <name type="scientific">Corynebacterium renale</name>
    <dbReference type="NCBI Taxonomy" id="1724"/>
    <lineage>
        <taxon>Bacteria</taxon>
        <taxon>Bacillati</taxon>
        <taxon>Actinomycetota</taxon>
        <taxon>Actinomycetes</taxon>
        <taxon>Mycobacteriales</taxon>
        <taxon>Corynebacteriaceae</taxon>
        <taxon>Corynebacterium</taxon>
    </lineage>
</organism>